<comment type="caution">
    <text evidence="1">The sequence shown here is derived from an EMBL/GenBank/DDBJ whole genome shotgun (WGS) entry which is preliminary data.</text>
</comment>
<accession>A0ABQ3VEN3</accession>
<gene>
    <name evidence="1" type="ORF">KSZ_23880</name>
</gene>
<protein>
    <submittedName>
        <fullName evidence="1">Uncharacterized protein</fullName>
    </submittedName>
</protein>
<evidence type="ECO:0000313" key="1">
    <source>
        <dbReference type="EMBL" id="GHO84382.1"/>
    </source>
</evidence>
<organism evidence="1 2">
    <name type="scientific">Dictyobacter formicarum</name>
    <dbReference type="NCBI Taxonomy" id="2778368"/>
    <lineage>
        <taxon>Bacteria</taxon>
        <taxon>Bacillati</taxon>
        <taxon>Chloroflexota</taxon>
        <taxon>Ktedonobacteria</taxon>
        <taxon>Ktedonobacterales</taxon>
        <taxon>Dictyobacteraceae</taxon>
        <taxon>Dictyobacter</taxon>
    </lineage>
</organism>
<sequence length="247" mass="28671">MAEQSQPIPTDDFPCFQRILTFLAHCGLTSYGLRFPWFDEKRYLFYPFTNRYNQSHGGWFEASDETILQQHEHASENANISVGKVFADAIDYNLELDHGYYRLRYALVSTGRQQLICDLLAEKGITQYELIDEVSEGRDLPPYQNFTEIENCSGMVVTLTAVYGFWLGWANGRHTLGEERMLQIDGKERSFWYECPPLPHDDYLGLEVVVEGARQRLHLRRRIDSSTSGGKSEMWELREEMANQFAD</sequence>
<dbReference type="RefSeq" id="WP_201362009.1">
    <property type="nucleotide sequence ID" value="NZ_BNJJ01000006.1"/>
</dbReference>
<dbReference type="EMBL" id="BNJJ01000006">
    <property type="protein sequence ID" value="GHO84382.1"/>
    <property type="molecule type" value="Genomic_DNA"/>
</dbReference>
<keyword evidence="2" id="KW-1185">Reference proteome</keyword>
<name>A0ABQ3VEN3_9CHLR</name>
<reference evidence="1 2" key="1">
    <citation type="journal article" date="2021" name="Int. J. Syst. Evol. Microbiol.">
        <title>Reticulibacter mediterranei gen. nov., sp. nov., within the new family Reticulibacteraceae fam. nov., and Ktedonospora formicarum gen. nov., sp. nov., Ktedonobacter robiniae sp. nov., Dictyobacter formicarum sp. nov. and Dictyobacter arantiisoli sp. nov., belonging to the class Ktedonobacteria.</title>
        <authorList>
            <person name="Yabe S."/>
            <person name="Zheng Y."/>
            <person name="Wang C.M."/>
            <person name="Sakai Y."/>
            <person name="Abe K."/>
            <person name="Yokota A."/>
            <person name="Donadio S."/>
            <person name="Cavaletti L."/>
            <person name="Monciardini P."/>
        </authorList>
    </citation>
    <scope>NUCLEOTIDE SEQUENCE [LARGE SCALE GENOMIC DNA]</scope>
    <source>
        <strain evidence="1 2">SOSP1-9</strain>
    </source>
</reference>
<proteinExistence type="predicted"/>
<dbReference type="Proteomes" id="UP000635565">
    <property type="component" value="Unassembled WGS sequence"/>
</dbReference>
<evidence type="ECO:0000313" key="2">
    <source>
        <dbReference type="Proteomes" id="UP000635565"/>
    </source>
</evidence>